<dbReference type="SUPFAM" id="SSF49879">
    <property type="entry name" value="SMAD/FHA domain"/>
    <property type="match status" value="1"/>
</dbReference>
<comment type="caution">
    <text evidence="2">The sequence shown here is derived from an EMBL/GenBank/DDBJ whole genome shotgun (WGS) entry which is preliminary data.</text>
</comment>
<accession>A0A562ZWQ9</accession>
<evidence type="ECO:0000313" key="3">
    <source>
        <dbReference type="Proteomes" id="UP000318199"/>
    </source>
</evidence>
<dbReference type="InterPro" id="IPR000253">
    <property type="entry name" value="FHA_dom"/>
</dbReference>
<proteinExistence type="predicted"/>
<organism evidence="2 3">
    <name type="scientific">Caenimonas sedimenti</name>
    <dbReference type="NCBI Taxonomy" id="2596921"/>
    <lineage>
        <taxon>Bacteria</taxon>
        <taxon>Pseudomonadati</taxon>
        <taxon>Pseudomonadota</taxon>
        <taxon>Betaproteobacteria</taxon>
        <taxon>Burkholderiales</taxon>
        <taxon>Comamonadaceae</taxon>
        <taxon>Caenimonas</taxon>
    </lineage>
</organism>
<gene>
    <name evidence="2" type="ORF">FN976_04605</name>
</gene>
<dbReference type="AlphaFoldDB" id="A0A562ZWQ9"/>
<dbReference type="Pfam" id="PF00498">
    <property type="entry name" value="FHA"/>
    <property type="match status" value="1"/>
</dbReference>
<dbReference type="RefSeq" id="WP_145891444.1">
    <property type="nucleotide sequence ID" value="NZ_VOBQ01000003.1"/>
</dbReference>
<dbReference type="EMBL" id="VOBQ01000003">
    <property type="protein sequence ID" value="TWO72816.1"/>
    <property type="molecule type" value="Genomic_DNA"/>
</dbReference>
<dbReference type="Proteomes" id="UP000318199">
    <property type="component" value="Unassembled WGS sequence"/>
</dbReference>
<dbReference type="Pfam" id="PF20232">
    <property type="entry name" value="T6SS_FHA_C"/>
    <property type="match status" value="1"/>
</dbReference>
<dbReference type="InterPro" id="IPR008984">
    <property type="entry name" value="SMAD_FHA_dom_sf"/>
</dbReference>
<dbReference type="InterPro" id="IPR046883">
    <property type="entry name" value="T6SS_FHA_C"/>
</dbReference>
<dbReference type="PROSITE" id="PS50006">
    <property type="entry name" value="FHA_DOMAIN"/>
    <property type="match status" value="1"/>
</dbReference>
<evidence type="ECO:0000313" key="2">
    <source>
        <dbReference type="EMBL" id="TWO72816.1"/>
    </source>
</evidence>
<dbReference type="CDD" id="cd00060">
    <property type="entry name" value="FHA"/>
    <property type="match status" value="1"/>
</dbReference>
<dbReference type="OrthoDB" id="273564at2"/>
<sequence length="368" mass="39768">MALELHIAGPGLDFTRRLNPGDPALILGRDPDCTICLADPERNVSRRHLSVWNEAEQLHFHVLSVVNGVDLPGGEVPPGGRGVLHVGEALLLSSYRVTVSMVSGDAPAADPWEMLERETANSTSAVRGMMEAMDTVPAPTDDDPFGDWGFGSTFGPGSPSGALHADSLGAATDLKSFFQGLGLDPTRAPALSDGELETIGRLTRIALAGLMQAAQGASATKQELHAEDRTMIGAKDSNPLRMDMPPEAKLFYLFGGRIAAAGFVQPDRAVGDIVADVLAHQQAVALASREAVRGTLDEFNPETLKTRLLGTGGRLFESSRAWDAFVKDYGEQSQVMEQWVQRVLDRHFVDAYIREFLRVKRDTAAKRR</sequence>
<feature type="domain" description="FHA" evidence="1">
    <location>
        <begin position="25"/>
        <end position="76"/>
    </location>
</feature>
<name>A0A562ZWQ9_9BURK</name>
<dbReference type="Gene3D" id="2.60.200.20">
    <property type="match status" value="1"/>
</dbReference>
<evidence type="ECO:0000259" key="1">
    <source>
        <dbReference type="PROSITE" id="PS50006"/>
    </source>
</evidence>
<keyword evidence="3" id="KW-1185">Reference proteome</keyword>
<reference evidence="2 3" key="1">
    <citation type="submission" date="2019-07" db="EMBL/GenBank/DDBJ databases">
        <title>Caenimonas sedimenti sp. nov., isolated from activated sludge.</title>
        <authorList>
            <person name="Xu J."/>
        </authorList>
    </citation>
    <scope>NUCLEOTIDE SEQUENCE [LARGE SCALE GENOMIC DNA]</scope>
    <source>
        <strain evidence="2 3">HX-9-20</strain>
    </source>
</reference>
<protein>
    <submittedName>
        <fullName evidence="2">FHA domain-containing protein</fullName>
    </submittedName>
</protein>